<evidence type="ECO:0000313" key="4">
    <source>
        <dbReference type="EMBL" id="NGZ83331.1"/>
    </source>
</evidence>
<keyword evidence="2" id="KW-0472">Membrane</keyword>
<keyword evidence="2" id="KW-0812">Transmembrane</keyword>
<organism evidence="4 5">
    <name type="scientific">Duganella aceris</name>
    <dbReference type="NCBI Taxonomy" id="2703883"/>
    <lineage>
        <taxon>Bacteria</taxon>
        <taxon>Pseudomonadati</taxon>
        <taxon>Pseudomonadota</taxon>
        <taxon>Betaproteobacteria</taxon>
        <taxon>Burkholderiales</taxon>
        <taxon>Oxalobacteraceae</taxon>
        <taxon>Telluria group</taxon>
        <taxon>Duganella</taxon>
    </lineage>
</organism>
<dbReference type="RefSeq" id="WP_166098554.1">
    <property type="nucleotide sequence ID" value="NZ_JAADJT010000001.1"/>
</dbReference>
<feature type="transmembrane region" description="Helical" evidence="2">
    <location>
        <begin position="252"/>
        <end position="271"/>
    </location>
</feature>
<reference evidence="4 5" key="1">
    <citation type="submission" date="2020-01" db="EMBL/GenBank/DDBJ databases">
        <authorList>
            <person name="Lee S.D."/>
        </authorList>
    </citation>
    <scope>NUCLEOTIDE SEQUENCE [LARGE SCALE GENOMIC DNA]</scope>
    <source>
        <strain evidence="4 5">SAP-35</strain>
    </source>
</reference>
<reference evidence="5" key="2">
    <citation type="submission" date="2023-07" db="EMBL/GenBank/DDBJ databases">
        <title>Duganella aceri sp. nov., isolated from tree sap.</title>
        <authorList>
            <person name="Kim I.S."/>
        </authorList>
    </citation>
    <scope>NUCLEOTIDE SEQUENCE [LARGE SCALE GENOMIC DNA]</scope>
    <source>
        <strain evidence="5">SAP-35</strain>
    </source>
</reference>
<proteinExistence type="predicted"/>
<protein>
    <submittedName>
        <fullName evidence="4">Sulfite exporter TauE/SafE family protein</fullName>
    </submittedName>
</protein>
<feature type="region of interest" description="Disordered" evidence="1">
    <location>
        <begin position="43"/>
        <end position="68"/>
    </location>
</feature>
<dbReference type="PANTHER" id="PTHR42208:SF1">
    <property type="entry name" value="HEAVY METAL TRANSPORTER"/>
    <property type="match status" value="1"/>
</dbReference>
<dbReference type="Pfam" id="PF13386">
    <property type="entry name" value="DsbD_2"/>
    <property type="match status" value="1"/>
</dbReference>
<feature type="compositionally biased region" description="Low complexity" evidence="1">
    <location>
        <begin position="43"/>
        <end position="66"/>
    </location>
</feature>
<gene>
    <name evidence="4" type="ORF">GW587_03530</name>
</gene>
<feature type="transmembrane region" description="Helical" evidence="2">
    <location>
        <begin position="121"/>
        <end position="144"/>
    </location>
</feature>
<dbReference type="EMBL" id="JAADJT010000001">
    <property type="protein sequence ID" value="NGZ83331.1"/>
    <property type="molecule type" value="Genomic_DNA"/>
</dbReference>
<dbReference type="PANTHER" id="PTHR42208">
    <property type="entry name" value="HEAVY METAL TRANSPORTER-RELATED"/>
    <property type="match status" value="1"/>
</dbReference>
<dbReference type="Proteomes" id="UP000666369">
    <property type="component" value="Unassembled WGS sequence"/>
</dbReference>
<sequence>MKALQLLPVFVVGMAGSIHCVGMCGGIVGALAATAQPNRAARTTAPRAMGQVRTAGKTGAATGARAGKAREAAAPDRATIPIARAATNALSHVLAYNAGRVGSYMLAGALAGGVAGGARDLIALAGVQAVFYWLANLMLIALGLHLMNAWRGLAVLEQGGRVLWQRAQPAMAPMMRSLLPADQAHKAFALGALWGWLPCGMVYSALATAMLSGSTASGAAVMLAFGLGTLPMLTGLGLLGARLQRAMQKRPVRIGCGLLVLAFGMIGLARATGNLTPEWMDTLCLTPHP</sequence>
<evidence type="ECO:0000259" key="3">
    <source>
        <dbReference type="Pfam" id="PF13386"/>
    </source>
</evidence>
<evidence type="ECO:0000256" key="1">
    <source>
        <dbReference type="SAM" id="MobiDB-lite"/>
    </source>
</evidence>
<feature type="domain" description="Urease accessory protein UreH-like transmembrane" evidence="3">
    <location>
        <begin position="9"/>
        <end position="265"/>
    </location>
</feature>
<feature type="transmembrane region" description="Helical" evidence="2">
    <location>
        <begin position="218"/>
        <end position="240"/>
    </location>
</feature>
<evidence type="ECO:0000256" key="2">
    <source>
        <dbReference type="SAM" id="Phobius"/>
    </source>
</evidence>
<dbReference type="InterPro" id="IPR039447">
    <property type="entry name" value="UreH-like_TM_dom"/>
</dbReference>
<keyword evidence="5" id="KW-1185">Reference proteome</keyword>
<comment type="caution">
    <text evidence="4">The sequence shown here is derived from an EMBL/GenBank/DDBJ whole genome shotgun (WGS) entry which is preliminary data.</text>
</comment>
<keyword evidence="2" id="KW-1133">Transmembrane helix</keyword>
<name>A0ABX0FFK9_9BURK</name>
<evidence type="ECO:0000313" key="5">
    <source>
        <dbReference type="Proteomes" id="UP000666369"/>
    </source>
</evidence>
<feature type="transmembrane region" description="Helical" evidence="2">
    <location>
        <begin position="187"/>
        <end position="206"/>
    </location>
</feature>
<accession>A0ABX0FFK9</accession>